<dbReference type="Proteomes" id="UP000483432">
    <property type="component" value="Unassembled WGS sequence"/>
</dbReference>
<evidence type="ECO:0000313" key="2">
    <source>
        <dbReference type="Proteomes" id="UP000483432"/>
    </source>
</evidence>
<gene>
    <name evidence="1" type="ORF">GZ085_00350</name>
</gene>
<dbReference type="EMBL" id="JAAFGW010000003">
    <property type="protein sequence ID" value="NDP46842.1"/>
    <property type="molecule type" value="Genomic_DNA"/>
</dbReference>
<sequence>MITFDHYGPAVAPVIASRVPIFAPSLKAVKESEWEGITPWGQVKVVGRIGGIHRRLLDTMFAYAIKTRRNRNGSVDLLIDPYQIRKIAGGSGVAWIKKHLRDLRDAHVSIDGDREGGSIVSDWQDSKKTVAFPVGIVSVKNGEREVEATTRTLLVVTVGAVWMRIYDCTMAVRYRPLLPTLHCMRNGAAYMLALHVITHRVYNTRLDVALRYIRAVHDDMSDRQKRRVRAGVLAEIDALCEMGITITGGGVVVYRQHASVRFTSGQERNDADAILQGADSILQGADTILLDSQESLRDSRDGTRLAADALA</sequence>
<evidence type="ECO:0000313" key="1">
    <source>
        <dbReference type="EMBL" id="NDP46842.1"/>
    </source>
</evidence>
<comment type="caution">
    <text evidence="1">The sequence shown here is derived from an EMBL/GenBank/DDBJ whole genome shotgun (WGS) entry which is preliminary data.</text>
</comment>
<dbReference type="AlphaFoldDB" id="A0A7C9NPV8"/>
<organism evidence="1 2">
    <name type="scientific">Sulfuriferula multivorans</name>
    <dbReference type="NCBI Taxonomy" id="1559896"/>
    <lineage>
        <taxon>Bacteria</taxon>
        <taxon>Pseudomonadati</taxon>
        <taxon>Pseudomonadota</taxon>
        <taxon>Betaproteobacteria</taxon>
        <taxon>Nitrosomonadales</taxon>
        <taxon>Sulfuricellaceae</taxon>
        <taxon>Sulfuriferula</taxon>
    </lineage>
</organism>
<accession>A0A7C9NPV8</accession>
<protein>
    <submittedName>
        <fullName evidence="1">Uncharacterized protein</fullName>
    </submittedName>
</protein>
<name>A0A7C9NPV8_9PROT</name>
<proteinExistence type="predicted"/>
<reference evidence="1 2" key="1">
    <citation type="submission" date="2019-09" db="EMBL/GenBank/DDBJ databases">
        <title>H2 Metabolism Revealed by Metagenomic Analysis in Subglacial Sediment of East Antarctica.</title>
        <authorList>
            <person name="Yang Z."/>
            <person name="Zhang Y."/>
            <person name="Lv Y."/>
            <person name="Yan W."/>
            <person name="Xiao X."/>
            <person name="Sun B."/>
            <person name="Ma H."/>
        </authorList>
    </citation>
    <scope>NUCLEOTIDE SEQUENCE [LARGE SCALE GENOMIC DNA]</scope>
    <source>
        <strain evidence="1">Bin2_2</strain>
    </source>
</reference>